<sequence length="50" mass="5641">MENKAFSAEHLGWYWHPYVVDIGSLATKFGGSHHNHERTSLRAIHLGGQP</sequence>
<gene>
    <name evidence="1" type="ORF">FKW44_000423</name>
</gene>
<keyword evidence="2" id="KW-1185">Reference proteome</keyword>
<dbReference type="AlphaFoldDB" id="A0A7T8KH98"/>
<proteinExistence type="predicted"/>
<evidence type="ECO:0000313" key="2">
    <source>
        <dbReference type="Proteomes" id="UP000595437"/>
    </source>
</evidence>
<accession>A0A7T8KH98</accession>
<evidence type="ECO:0000313" key="1">
    <source>
        <dbReference type="EMBL" id="QQP55929.1"/>
    </source>
</evidence>
<dbReference type="Proteomes" id="UP000595437">
    <property type="component" value="Chromosome 1"/>
</dbReference>
<organism evidence="1 2">
    <name type="scientific">Caligus rogercresseyi</name>
    <name type="common">Sea louse</name>
    <dbReference type="NCBI Taxonomy" id="217165"/>
    <lineage>
        <taxon>Eukaryota</taxon>
        <taxon>Metazoa</taxon>
        <taxon>Ecdysozoa</taxon>
        <taxon>Arthropoda</taxon>
        <taxon>Crustacea</taxon>
        <taxon>Multicrustacea</taxon>
        <taxon>Hexanauplia</taxon>
        <taxon>Copepoda</taxon>
        <taxon>Siphonostomatoida</taxon>
        <taxon>Caligidae</taxon>
        <taxon>Caligus</taxon>
    </lineage>
</organism>
<protein>
    <submittedName>
        <fullName evidence="1">Uncharacterized protein</fullName>
    </submittedName>
</protein>
<reference evidence="2" key="1">
    <citation type="submission" date="2021-01" db="EMBL/GenBank/DDBJ databases">
        <title>Caligus Genome Assembly.</title>
        <authorList>
            <person name="Gallardo-Escarate C."/>
        </authorList>
    </citation>
    <scope>NUCLEOTIDE SEQUENCE [LARGE SCALE GENOMIC DNA]</scope>
</reference>
<name>A0A7T8KH98_CALRO</name>
<dbReference type="EMBL" id="CP045890">
    <property type="protein sequence ID" value="QQP55929.1"/>
    <property type="molecule type" value="Genomic_DNA"/>
</dbReference>